<dbReference type="Gene3D" id="3.30.70.270">
    <property type="match status" value="1"/>
</dbReference>
<dbReference type="EC" id="2.7.7.65" evidence="2"/>
<feature type="domain" description="GGDEF" evidence="9">
    <location>
        <begin position="355"/>
        <end position="485"/>
    </location>
</feature>
<evidence type="ECO:0000256" key="3">
    <source>
        <dbReference type="ARBA" id="ARBA00022475"/>
    </source>
</evidence>
<evidence type="ECO:0000313" key="10">
    <source>
        <dbReference type="EMBL" id="TCK60893.1"/>
    </source>
</evidence>
<dbReference type="NCBIfam" id="TIGR00254">
    <property type="entry name" value="GGDEF"/>
    <property type="match status" value="1"/>
</dbReference>
<evidence type="ECO:0000256" key="6">
    <source>
        <dbReference type="ARBA" id="ARBA00023136"/>
    </source>
</evidence>
<dbReference type="Pfam" id="PF02743">
    <property type="entry name" value="dCache_1"/>
    <property type="match status" value="1"/>
</dbReference>
<comment type="caution">
    <text evidence="10">The sequence shown here is derived from an EMBL/GenBank/DDBJ whole genome shotgun (WGS) entry which is preliminary data.</text>
</comment>
<dbReference type="GO" id="GO:0052621">
    <property type="term" value="F:diguanylate cyclase activity"/>
    <property type="evidence" value="ECO:0007669"/>
    <property type="project" value="UniProtKB-EC"/>
</dbReference>
<dbReference type="InterPro" id="IPR050469">
    <property type="entry name" value="Diguanylate_Cyclase"/>
</dbReference>
<keyword evidence="5 8" id="KW-1133">Transmembrane helix</keyword>
<dbReference type="EMBL" id="SMGG01000004">
    <property type="protein sequence ID" value="TCK60893.1"/>
    <property type="molecule type" value="Genomic_DNA"/>
</dbReference>
<dbReference type="SUPFAM" id="SSF55073">
    <property type="entry name" value="Nucleotide cyclase"/>
    <property type="match status" value="1"/>
</dbReference>
<name>A0A4R1KAG5_9BACT</name>
<proteinExistence type="predicted"/>
<dbReference type="Gene3D" id="3.30.450.20">
    <property type="entry name" value="PAS domain"/>
    <property type="match status" value="2"/>
</dbReference>
<organism evidence="10 11">
    <name type="scientific">Seleniivibrio woodruffii</name>
    <dbReference type="NCBI Taxonomy" id="1078050"/>
    <lineage>
        <taxon>Bacteria</taxon>
        <taxon>Pseudomonadati</taxon>
        <taxon>Deferribacterota</taxon>
        <taxon>Deferribacteres</taxon>
        <taxon>Deferribacterales</taxon>
        <taxon>Geovibrionaceae</taxon>
        <taxon>Seleniivibrio</taxon>
    </lineage>
</organism>
<comment type="catalytic activity">
    <reaction evidence="7">
        <text>2 GTP = 3',3'-c-di-GMP + 2 diphosphate</text>
        <dbReference type="Rhea" id="RHEA:24898"/>
        <dbReference type="ChEBI" id="CHEBI:33019"/>
        <dbReference type="ChEBI" id="CHEBI:37565"/>
        <dbReference type="ChEBI" id="CHEBI:58805"/>
        <dbReference type="EC" id="2.7.7.65"/>
    </reaction>
</comment>
<comment type="subcellular location">
    <subcellularLocation>
        <location evidence="1">Cell membrane</location>
        <topology evidence="1">Multi-pass membrane protein</topology>
    </subcellularLocation>
</comment>
<evidence type="ECO:0000256" key="2">
    <source>
        <dbReference type="ARBA" id="ARBA00012528"/>
    </source>
</evidence>
<dbReference type="GO" id="GO:0005886">
    <property type="term" value="C:plasma membrane"/>
    <property type="evidence" value="ECO:0007669"/>
    <property type="project" value="UniProtKB-SubCell"/>
</dbReference>
<evidence type="ECO:0000259" key="9">
    <source>
        <dbReference type="PROSITE" id="PS50887"/>
    </source>
</evidence>
<feature type="transmembrane region" description="Helical" evidence="8">
    <location>
        <begin position="297"/>
        <end position="317"/>
    </location>
</feature>
<dbReference type="Proteomes" id="UP000294614">
    <property type="component" value="Unassembled WGS sequence"/>
</dbReference>
<keyword evidence="3" id="KW-1003">Cell membrane</keyword>
<dbReference type="PANTHER" id="PTHR45138:SF9">
    <property type="entry name" value="DIGUANYLATE CYCLASE DGCM-RELATED"/>
    <property type="match status" value="1"/>
</dbReference>
<keyword evidence="6 8" id="KW-0472">Membrane</keyword>
<dbReference type="SMART" id="SM00267">
    <property type="entry name" value="GGDEF"/>
    <property type="match status" value="1"/>
</dbReference>
<protein>
    <recommendedName>
        <fullName evidence="2">diguanylate cyclase</fullName>
        <ecNumber evidence="2">2.7.7.65</ecNumber>
    </recommendedName>
</protein>
<dbReference type="CDD" id="cd01949">
    <property type="entry name" value="GGDEF"/>
    <property type="match status" value="1"/>
</dbReference>
<keyword evidence="11" id="KW-1185">Reference proteome</keyword>
<evidence type="ECO:0000256" key="8">
    <source>
        <dbReference type="SAM" id="Phobius"/>
    </source>
</evidence>
<evidence type="ECO:0000256" key="5">
    <source>
        <dbReference type="ARBA" id="ARBA00022989"/>
    </source>
</evidence>
<sequence>MKIRRYMPRIKLFVFISILLFSGYVTTNIVSYQAAKESLRSSIINTSLPLTRDNIYSEIQRDLMRPIFISSLMANDTFLKDWAIDGEHDVERVKRYLLHIMEKYKFFASFFVSESTGNYYYYNGILKKISEDVPRDRWYYKFTAKPEPYEVTVDTNQAARNTMTIFINHRVLDYDHKLIGVTGVGLEFDRIKNMLSEYRVRYDRDIYLVDTKGNIQVGARSGGITEANIKKAEGIAEIAPQILQVNYVSGNFEYDYKGEHMLLTSRYIPELDWYLLVVQNQNAALKSIWQNFVKNTMIGFVLTLLILGVIISMLNYYQNRLECITETNLVTGSYNRSDFVRTFETKAGEAKRNRSSLSVVIMDIDDFRGINDRFGHICADNVLERVSLVIAAELRQNDIMTRWGGDEFIVLTACSAEEANHLAMRIQDRINNDKDILKLTEKETVSVSVGISVLAEDDNEASITYRAETALSDAKEIGSNTIRTL</sequence>
<reference evidence="10 11" key="1">
    <citation type="submission" date="2019-03" db="EMBL/GenBank/DDBJ databases">
        <title>Genomic Encyclopedia of Type Strains, Phase IV (KMG-IV): sequencing the most valuable type-strain genomes for metagenomic binning, comparative biology and taxonomic classification.</title>
        <authorList>
            <person name="Goeker M."/>
        </authorList>
    </citation>
    <scope>NUCLEOTIDE SEQUENCE [LARGE SCALE GENOMIC DNA]</scope>
    <source>
        <strain evidence="10 11">DSM 24984</strain>
    </source>
</reference>
<dbReference type="PANTHER" id="PTHR45138">
    <property type="entry name" value="REGULATORY COMPONENTS OF SENSORY TRANSDUCTION SYSTEM"/>
    <property type="match status" value="1"/>
</dbReference>
<dbReference type="InterPro" id="IPR029787">
    <property type="entry name" value="Nucleotide_cyclase"/>
</dbReference>
<accession>A0A4R1KAG5</accession>
<dbReference type="InterPro" id="IPR043128">
    <property type="entry name" value="Rev_trsase/Diguanyl_cyclase"/>
</dbReference>
<dbReference type="PROSITE" id="PS50887">
    <property type="entry name" value="GGDEF"/>
    <property type="match status" value="1"/>
</dbReference>
<evidence type="ECO:0000313" key="11">
    <source>
        <dbReference type="Proteomes" id="UP000294614"/>
    </source>
</evidence>
<dbReference type="InterPro" id="IPR000160">
    <property type="entry name" value="GGDEF_dom"/>
</dbReference>
<dbReference type="InterPro" id="IPR033479">
    <property type="entry name" value="dCache_1"/>
</dbReference>
<evidence type="ECO:0000256" key="1">
    <source>
        <dbReference type="ARBA" id="ARBA00004651"/>
    </source>
</evidence>
<evidence type="ECO:0000256" key="4">
    <source>
        <dbReference type="ARBA" id="ARBA00022692"/>
    </source>
</evidence>
<dbReference type="Pfam" id="PF00990">
    <property type="entry name" value="GGDEF"/>
    <property type="match status" value="1"/>
</dbReference>
<dbReference type="AlphaFoldDB" id="A0A4R1KAG5"/>
<keyword evidence="4 8" id="KW-0812">Transmembrane</keyword>
<gene>
    <name evidence="10" type="ORF">C8D98_1772</name>
</gene>
<evidence type="ECO:0000256" key="7">
    <source>
        <dbReference type="ARBA" id="ARBA00034247"/>
    </source>
</evidence>